<dbReference type="EMBL" id="PGXC01000003">
    <property type="protein sequence ID" value="PKK91309.1"/>
    <property type="molecule type" value="Genomic_DNA"/>
</dbReference>
<evidence type="ECO:0000313" key="3">
    <source>
        <dbReference type="Proteomes" id="UP000233256"/>
    </source>
</evidence>
<gene>
    <name evidence="2" type="ORF">CVV64_05950</name>
</gene>
<proteinExistence type="predicted"/>
<accession>A0A2N1PSI7</accession>
<dbReference type="PANTHER" id="PTHR12697">
    <property type="entry name" value="PBS LYASE HEAT-LIKE PROTEIN"/>
    <property type="match status" value="1"/>
</dbReference>
<dbReference type="InterPro" id="IPR011989">
    <property type="entry name" value="ARM-like"/>
</dbReference>
<reference evidence="2 3" key="1">
    <citation type="journal article" date="2017" name="ISME J.">
        <title>Potential for microbial H2 and metal transformations associated with novel bacteria and archaea in deep terrestrial subsurface sediments.</title>
        <authorList>
            <person name="Hernsdorf A.W."/>
            <person name="Amano Y."/>
            <person name="Miyakawa K."/>
            <person name="Ise K."/>
            <person name="Suzuki Y."/>
            <person name="Anantharaman K."/>
            <person name="Probst A."/>
            <person name="Burstein D."/>
            <person name="Thomas B.C."/>
            <person name="Banfield J.F."/>
        </authorList>
    </citation>
    <scope>NUCLEOTIDE SEQUENCE [LARGE SCALE GENOMIC DNA]</scope>
    <source>
        <strain evidence="2">HGW-Wallbacteria-1</strain>
    </source>
</reference>
<comment type="caution">
    <text evidence="2">The sequence shown here is derived from an EMBL/GenBank/DDBJ whole genome shotgun (WGS) entry which is preliminary data.</text>
</comment>
<evidence type="ECO:0000256" key="1">
    <source>
        <dbReference type="SAM" id="MobiDB-lite"/>
    </source>
</evidence>
<feature type="region of interest" description="Disordered" evidence="1">
    <location>
        <begin position="62"/>
        <end position="87"/>
    </location>
</feature>
<dbReference type="InterPro" id="IPR016024">
    <property type="entry name" value="ARM-type_fold"/>
</dbReference>
<dbReference type="GO" id="GO:0016491">
    <property type="term" value="F:oxidoreductase activity"/>
    <property type="evidence" value="ECO:0007669"/>
    <property type="project" value="TreeGrafter"/>
</dbReference>
<dbReference type="InterPro" id="IPR011990">
    <property type="entry name" value="TPR-like_helical_dom_sf"/>
</dbReference>
<organism evidence="2 3">
    <name type="scientific">Candidatus Wallbacteria bacterium HGW-Wallbacteria-1</name>
    <dbReference type="NCBI Taxonomy" id="2013854"/>
    <lineage>
        <taxon>Bacteria</taxon>
        <taxon>Candidatus Walliibacteriota</taxon>
    </lineage>
</organism>
<dbReference type="Proteomes" id="UP000233256">
    <property type="component" value="Unassembled WGS sequence"/>
</dbReference>
<evidence type="ECO:0000313" key="2">
    <source>
        <dbReference type="EMBL" id="PKK91309.1"/>
    </source>
</evidence>
<dbReference type="PANTHER" id="PTHR12697:SF5">
    <property type="entry name" value="DEOXYHYPUSINE HYDROXYLASE"/>
    <property type="match status" value="1"/>
</dbReference>
<protein>
    <recommendedName>
        <fullName evidence="4">Protein unc-45 homolog B</fullName>
    </recommendedName>
</protein>
<name>A0A2N1PSI7_9BACT</name>
<dbReference type="Gene3D" id="1.25.40.10">
    <property type="entry name" value="Tetratricopeptide repeat domain"/>
    <property type="match status" value="1"/>
</dbReference>
<dbReference type="SUPFAM" id="SSF48371">
    <property type="entry name" value="ARM repeat"/>
    <property type="match status" value="1"/>
</dbReference>
<evidence type="ECO:0008006" key="4">
    <source>
        <dbReference type="Google" id="ProtNLM"/>
    </source>
</evidence>
<sequence>MFRTSQEVFRLFNKDILELAPVLENYSLFRMSAPLGGVEILPPPLHFLKSFRSSLKKSLYALDSRPSQESGQADTEDGETERTGNSRRQFSASALPCLNSRIIPFWLRSLVRDFFEPYDARYTANFNLPKDELEGIHQFIYTVELARDFITPALELCVEDSVGLSKIGAGDLEKSLKGLKFGKRGEVLNSIETLESLSDSLQSPVFFMAAGLMCLHPFLIDRERALKWLNRSVDEFERGKDPGLNAGGMKISAQGFAAMITANLMASFGPDRTFESGGHSLRKLRQFATTSMAKYASRLLKNATPDNIRSAAFCYYLAGNIGYLSPSSDHSEHAVLNLQNAILLLGKIKGRKFNTSIGNLLVLTAFYRLASLGDDIPSNLSALRDVMDILDRAAESYSESSSELEFSIRYRSLLCSRAVLEMTQSSLSDPPSRLAGESEQYARRCHAMGMEASRHRESPDLMFLANTLFMEAASMSSDSSFRLKSLSEALEAAKVSGDTVLAAKARIEMTSIDIERGHRHRERAVKDLVDFASERLKIKDYLNTGLGYLAAAEIGEGQSQENGAMAANYLLKERNEAGAQQKFMPLLVAGKKVVLDKGDYQLFLTLATHRSFQLSNRPDRAEELAADAMNVFADRSDVHSLASCMKWIYKSLEPDHVTGLMSKGWESCRKHLWKEIPELFEARSALYDFEDFLEELEEVFQSLSEADDRVITAALEEALGICYLKRKEYAESILWYERALGHLNDIEVRDIIAEARCLERLRLCYMEIEDHETSLFYSQELNALFKGAVTSMPLAEINELGKISAIPFLDLLKFHNTRPKSQKVLVIICLENIQRIVEALENPDLAEHIPEIIMSCGSSAAPLLLDYVQKVSNQGAARIIDILGALSSMDTIEGLVKLMGHRTLWKEAFEALLKFGQKTFEPLLVLAKESPRPDLCRRLIVEMGVEMVEPLLEKLQSEDSSVAATANTVLAEMGDVCLDDYVKCLRDSSKSENVKTAVAELMVNLGEKAASRTIPLLGKREAREQAVTILQLIGQSAIPYLTGALRDDKVRPVAMIVLRDMGKPAVPHLIESLKDDVAGRFSAEVLIQIGEAAQKRLIRGLREKSLQKHCEDILISMGEGSIKALVDNLENREMAPLVAAVLMRMKGSVPFIVARLDDPGFRKVSRDLLLEMGEKAAPYLIEVLLTEEKGQIRRSIRELLIAMGGKCALAVVNGIQANPGNADILELVTSNPGDYVDYLVEGARKSESRDSFARVLAAIGGPAVEPLIAVMDKKKFTEASKILIMIGKASVKPVMRLLGDDRMGKAAAEILRELSQFSISEVVDMALADTSAETGVTRRMKSGALEFLGSLHKLSAQEIVNHLNDNRRSRELEEIVIRHHSEAMGQIAEIIGLPGSQELLRDLTIKIGTPVIPTLIAALSDPHKRRSAADLLILFEGRAVTGLIELVGSRELHATVVEILSAIGKPAIGPLAKKVAELSVDAISKQ</sequence>
<dbReference type="Gene3D" id="1.25.10.10">
    <property type="entry name" value="Leucine-rich Repeat Variant"/>
    <property type="match status" value="1"/>
</dbReference>